<dbReference type="AlphaFoldDB" id="W2PB70"/>
<dbReference type="Proteomes" id="UP000018817">
    <property type="component" value="Unassembled WGS sequence"/>
</dbReference>
<name>W2PB70_PHYN3</name>
<gene>
    <name evidence="1" type="ORF">PPTG_24733</name>
</gene>
<dbReference type="GeneID" id="20193332"/>
<dbReference type="VEuPathDB" id="FungiDB:PPTG_24733"/>
<accession>W2PB70</accession>
<sequence length="43" mass="5006">MHIHGYAISRRFPPRLAHRIEGAYRAQSVMLLFVLVDKSEKPN</sequence>
<protein>
    <submittedName>
        <fullName evidence="1">Uncharacterized protein</fullName>
    </submittedName>
</protein>
<dbReference type="RefSeq" id="XP_008916626.1">
    <property type="nucleotide sequence ID" value="XM_008918378.1"/>
</dbReference>
<reference evidence="2" key="1">
    <citation type="submission" date="2011-12" db="EMBL/GenBank/DDBJ databases">
        <authorList>
            <consortium name="The Broad Institute Genome Sequencing Platform"/>
            <person name="Russ C."/>
            <person name="Tyler B."/>
            <person name="Panabieres F."/>
            <person name="Shan W."/>
            <person name="Tripathy S."/>
            <person name="Grunwald N."/>
            <person name="Machado M."/>
            <person name="Young S.K."/>
            <person name="Zeng Q."/>
            <person name="Gargeya S."/>
            <person name="Fitzgerald M."/>
            <person name="Haas B."/>
            <person name="Abouelleil A."/>
            <person name="Alvarado L."/>
            <person name="Arachchi H.M."/>
            <person name="Berlin A."/>
            <person name="Chapman S.B."/>
            <person name="Gearin G."/>
            <person name="Goldberg J."/>
            <person name="Griggs A."/>
            <person name="Gujja S."/>
            <person name="Hansen M."/>
            <person name="Heiman D."/>
            <person name="Howarth C."/>
            <person name="Larimer J."/>
            <person name="Lui A."/>
            <person name="MacDonald P.J.P."/>
            <person name="McCowen C."/>
            <person name="Montmayeur A."/>
            <person name="Murphy C."/>
            <person name="Neiman D."/>
            <person name="Pearson M."/>
            <person name="Priest M."/>
            <person name="Roberts A."/>
            <person name="Saif S."/>
            <person name="Shea T."/>
            <person name="Sisk P."/>
            <person name="Stolte C."/>
            <person name="Sykes S."/>
            <person name="Wortman J."/>
            <person name="Nusbaum C."/>
            <person name="Birren B."/>
        </authorList>
    </citation>
    <scope>NUCLEOTIDE SEQUENCE [LARGE SCALE GENOMIC DNA]</scope>
    <source>
        <strain evidence="2">INRA-310</strain>
    </source>
</reference>
<reference evidence="1 2" key="2">
    <citation type="submission" date="2013-11" db="EMBL/GenBank/DDBJ databases">
        <title>The Genome Sequence of Phytophthora parasitica INRA-310.</title>
        <authorList>
            <consortium name="The Broad Institute Genomics Platform"/>
            <person name="Russ C."/>
            <person name="Tyler B."/>
            <person name="Panabieres F."/>
            <person name="Shan W."/>
            <person name="Tripathy S."/>
            <person name="Grunwald N."/>
            <person name="Machado M."/>
            <person name="Johnson C.S."/>
            <person name="Arredondo F."/>
            <person name="Hong C."/>
            <person name="Coffey M."/>
            <person name="Young S.K."/>
            <person name="Zeng Q."/>
            <person name="Gargeya S."/>
            <person name="Fitzgerald M."/>
            <person name="Abouelleil A."/>
            <person name="Alvarado L."/>
            <person name="Chapman S.B."/>
            <person name="Gainer-Dewar J."/>
            <person name="Goldberg J."/>
            <person name="Griggs A."/>
            <person name="Gujja S."/>
            <person name="Hansen M."/>
            <person name="Howarth C."/>
            <person name="Imamovic A."/>
            <person name="Ireland A."/>
            <person name="Larimer J."/>
            <person name="McCowan C."/>
            <person name="Murphy C."/>
            <person name="Pearson M."/>
            <person name="Poon T.W."/>
            <person name="Priest M."/>
            <person name="Roberts A."/>
            <person name="Saif S."/>
            <person name="Shea T."/>
            <person name="Sykes S."/>
            <person name="Wortman J."/>
            <person name="Nusbaum C."/>
            <person name="Birren B."/>
        </authorList>
    </citation>
    <scope>NUCLEOTIDE SEQUENCE [LARGE SCALE GENOMIC DNA]</scope>
    <source>
        <strain evidence="1 2">INRA-310</strain>
    </source>
</reference>
<dbReference type="EMBL" id="KI669755">
    <property type="protein sequence ID" value="ETM98081.1"/>
    <property type="molecule type" value="Genomic_DNA"/>
</dbReference>
<evidence type="ECO:0000313" key="2">
    <source>
        <dbReference type="Proteomes" id="UP000018817"/>
    </source>
</evidence>
<organism evidence="1 2">
    <name type="scientific">Phytophthora nicotianae (strain INRA-310)</name>
    <name type="common">Phytophthora parasitica</name>
    <dbReference type="NCBI Taxonomy" id="761204"/>
    <lineage>
        <taxon>Eukaryota</taxon>
        <taxon>Sar</taxon>
        <taxon>Stramenopiles</taxon>
        <taxon>Oomycota</taxon>
        <taxon>Peronosporomycetes</taxon>
        <taxon>Peronosporales</taxon>
        <taxon>Peronosporaceae</taxon>
        <taxon>Phytophthora</taxon>
    </lineage>
</organism>
<proteinExistence type="predicted"/>
<evidence type="ECO:0000313" key="1">
    <source>
        <dbReference type="EMBL" id="ETM98081.1"/>
    </source>
</evidence>